<evidence type="ECO:0000256" key="1">
    <source>
        <dbReference type="ARBA" id="ARBA00007665"/>
    </source>
</evidence>
<dbReference type="SUPFAM" id="SSF54211">
    <property type="entry name" value="Ribosomal protein S5 domain 2-like"/>
    <property type="match status" value="1"/>
</dbReference>
<dbReference type="GO" id="GO:0005840">
    <property type="term" value="C:ribosome"/>
    <property type="evidence" value="ECO:0007669"/>
    <property type="project" value="UniProtKB-KW"/>
</dbReference>
<comment type="caution">
    <text evidence="4">The sequence shown here is derived from an EMBL/GenBank/DDBJ whole genome shotgun (WGS) entry which is preliminary data.</text>
</comment>
<dbReference type="PANTHER" id="PTHR16301:SF25">
    <property type="entry name" value="PROTEIN IMPACT"/>
    <property type="match status" value="1"/>
</dbReference>
<name>A0ABQ8UUT5_9EUKA</name>
<comment type="similarity">
    <text evidence="1">Belongs to the IMPACT family.</text>
</comment>
<gene>
    <name evidence="4" type="ORF">PAPYR_1387</name>
</gene>
<feature type="region of interest" description="Disordered" evidence="2">
    <location>
        <begin position="192"/>
        <end position="215"/>
    </location>
</feature>
<feature type="domain" description="Impact N-terminal" evidence="3">
    <location>
        <begin position="85"/>
        <end position="187"/>
    </location>
</feature>
<dbReference type="Pfam" id="PF01205">
    <property type="entry name" value="Impact_N"/>
    <property type="match status" value="1"/>
</dbReference>
<dbReference type="InterPro" id="IPR023582">
    <property type="entry name" value="Impact"/>
</dbReference>
<dbReference type="InterPro" id="IPR020569">
    <property type="entry name" value="UPF0029_Impact_CS"/>
</dbReference>
<evidence type="ECO:0000259" key="3">
    <source>
        <dbReference type="Pfam" id="PF01205"/>
    </source>
</evidence>
<dbReference type="EMBL" id="JAPMOS010000004">
    <property type="protein sequence ID" value="KAJ4462201.1"/>
    <property type="molecule type" value="Genomic_DNA"/>
</dbReference>
<evidence type="ECO:0000256" key="2">
    <source>
        <dbReference type="SAM" id="MobiDB-lite"/>
    </source>
</evidence>
<dbReference type="Proteomes" id="UP001141327">
    <property type="component" value="Unassembled WGS sequence"/>
</dbReference>
<protein>
    <submittedName>
        <fullName evidence="4">Ribosomal protein S5 domain 2-type protein</fullName>
    </submittedName>
</protein>
<dbReference type="InterPro" id="IPR020568">
    <property type="entry name" value="Ribosomal_Su5_D2-typ_SF"/>
</dbReference>
<proteinExistence type="inferred from homology"/>
<dbReference type="PANTHER" id="PTHR16301">
    <property type="entry name" value="IMPACT-RELATED"/>
    <property type="match status" value="1"/>
</dbReference>
<evidence type="ECO:0000313" key="5">
    <source>
        <dbReference type="Proteomes" id="UP001141327"/>
    </source>
</evidence>
<feature type="region of interest" description="Disordered" evidence="2">
    <location>
        <begin position="41"/>
        <end position="71"/>
    </location>
</feature>
<dbReference type="PROSITE" id="PS00910">
    <property type="entry name" value="UPF0029"/>
    <property type="match status" value="1"/>
</dbReference>
<accession>A0ABQ8UUT5</accession>
<dbReference type="InterPro" id="IPR036956">
    <property type="entry name" value="Impact_N_sf"/>
</dbReference>
<keyword evidence="4" id="KW-0689">Ribosomal protein</keyword>
<keyword evidence="4" id="KW-0687">Ribonucleoprotein</keyword>
<keyword evidence="5" id="KW-1185">Reference proteome</keyword>
<organism evidence="4 5">
    <name type="scientific">Paratrimastix pyriformis</name>
    <dbReference type="NCBI Taxonomy" id="342808"/>
    <lineage>
        <taxon>Eukaryota</taxon>
        <taxon>Metamonada</taxon>
        <taxon>Preaxostyla</taxon>
        <taxon>Paratrimastigidae</taxon>
        <taxon>Paratrimastix</taxon>
    </lineage>
</organism>
<evidence type="ECO:0000313" key="4">
    <source>
        <dbReference type="EMBL" id="KAJ4462201.1"/>
    </source>
</evidence>
<feature type="compositionally biased region" description="Low complexity" evidence="2">
    <location>
        <begin position="45"/>
        <end position="56"/>
    </location>
</feature>
<dbReference type="InterPro" id="IPR001498">
    <property type="entry name" value="Impact_N"/>
</dbReference>
<sequence length="215" mass="24105">MELFSPNTPVIFNWIEWLREHAPHHVLSVFVDHWIKNPPPPPAVSPASSCPPSTSTRESEPATPPVPVPEEPEIEIIHGPPFVDRKSKFVAHLARVKTLAEVEQMRAILLRDKRIAQATHNVLAYRLSAPLLEARDDDGEGGAGDTMLYLLQKMNVMDVAVLVTRWFGGILLGPDRFRHFQDLTKAIVDQAGMTASGKPTPPPEKEKRPTQQRRR</sequence>
<reference evidence="4" key="1">
    <citation type="journal article" date="2022" name="bioRxiv">
        <title>Genomics of Preaxostyla Flagellates Illuminates Evolutionary Transitions and the Path Towards Mitochondrial Loss.</title>
        <authorList>
            <person name="Novak L.V.F."/>
            <person name="Treitli S.C."/>
            <person name="Pyrih J."/>
            <person name="Halakuc P."/>
            <person name="Pipaliya S.V."/>
            <person name="Vacek V."/>
            <person name="Brzon O."/>
            <person name="Soukal P."/>
            <person name="Eme L."/>
            <person name="Dacks J.B."/>
            <person name="Karnkowska A."/>
            <person name="Elias M."/>
            <person name="Hampl V."/>
        </authorList>
    </citation>
    <scope>NUCLEOTIDE SEQUENCE</scope>
    <source>
        <strain evidence="4">RCP-MX</strain>
    </source>
</reference>
<dbReference type="Gene3D" id="3.30.230.30">
    <property type="entry name" value="Impact, N-terminal domain"/>
    <property type="match status" value="1"/>
</dbReference>